<dbReference type="AlphaFoldDB" id="A0A7D7LPH9"/>
<reference evidence="2" key="3">
    <citation type="submission" date="2020-07" db="EMBL/GenBank/DDBJ databases">
        <authorList>
            <person name="Yang C."/>
        </authorList>
    </citation>
    <scope>NUCLEOTIDE SEQUENCE</scope>
    <source>
        <strain evidence="2">Cx-624</strain>
    </source>
</reference>
<proteinExistence type="predicted"/>
<sequence length="179" mass="21068">MNTEETTLDRMRSRPRFKMYTSLTPEEYSHNLKSYLKKHNKYFVGNINPQTAVITVITEYDNYWKPNLALRTELEEGKTAVRGIFGPSAAVWTFFMFLYFLFGILWMVFITLWFVGEQIKIDDYKWALPVSFVTLGLILLTYAASLWGQKKAKHEMKMLRKFAISSTLLHEADRLMPEE</sequence>
<evidence type="ECO:0000313" key="5">
    <source>
        <dbReference type="Proteomes" id="UP000539710"/>
    </source>
</evidence>
<organism evidence="3 4">
    <name type="scientific">Marnyiella aurantia</name>
    <dbReference type="NCBI Taxonomy" id="2758037"/>
    <lineage>
        <taxon>Bacteria</taxon>
        <taxon>Pseudomonadati</taxon>
        <taxon>Bacteroidota</taxon>
        <taxon>Flavobacteriia</taxon>
        <taxon>Flavobacteriales</taxon>
        <taxon>Weeksellaceae</taxon>
        <taxon>Marnyiella</taxon>
    </lineage>
</organism>
<dbReference type="Proteomes" id="UP000515349">
    <property type="component" value="Chromosome"/>
</dbReference>
<dbReference type="KEGG" id="cbau:H1R16_10605"/>
<dbReference type="Proteomes" id="UP000539710">
    <property type="component" value="Unassembled WGS sequence"/>
</dbReference>
<protein>
    <recommendedName>
        <fullName evidence="6">GTP-binding protein</fullName>
    </recommendedName>
</protein>
<feature type="transmembrane region" description="Helical" evidence="1">
    <location>
        <begin position="126"/>
        <end position="148"/>
    </location>
</feature>
<dbReference type="EMBL" id="JACEUX010000001">
    <property type="protein sequence ID" value="MBA5246498.1"/>
    <property type="molecule type" value="Genomic_DNA"/>
</dbReference>
<dbReference type="EMBL" id="CP059472">
    <property type="protein sequence ID" value="QMS98136.1"/>
    <property type="molecule type" value="Genomic_DNA"/>
</dbReference>
<keyword evidence="5" id="KW-1185">Reference proteome</keyword>
<evidence type="ECO:0008006" key="6">
    <source>
        <dbReference type="Google" id="ProtNLM"/>
    </source>
</evidence>
<evidence type="ECO:0000313" key="4">
    <source>
        <dbReference type="Proteomes" id="UP000515349"/>
    </source>
</evidence>
<keyword evidence="1" id="KW-0472">Membrane</keyword>
<evidence type="ECO:0000313" key="2">
    <source>
        <dbReference type="EMBL" id="MBA5246498.1"/>
    </source>
</evidence>
<accession>A0A7D7LPH9</accession>
<keyword evidence="1" id="KW-1133">Transmembrane helix</keyword>
<name>A0A7D7LPH9_9FLAO</name>
<reference evidence="3 4" key="1">
    <citation type="submission" date="2020-07" db="EMBL/GenBank/DDBJ databases">
        <title>Chryseobacterium sp.cx-624.</title>
        <authorList>
            <person name="Yang C."/>
        </authorList>
    </citation>
    <scope>NUCLEOTIDE SEQUENCE [LARGE SCALE GENOMIC DNA]</scope>
    <source>
        <strain evidence="4">cx-624</strain>
        <strain evidence="3">Cx-624</strain>
    </source>
</reference>
<evidence type="ECO:0000256" key="1">
    <source>
        <dbReference type="SAM" id="Phobius"/>
    </source>
</evidence>
<feature type="transmembrane region" description="Helical" evidence="1">
    <location>
        <begin position="89"/>
        <end position="114"/>
    </location>
</feature>
<dbReference type="RefSeq" id="WP_181886578.1">
    <property type="nucleotide sequence ID" value="NZ_CP059472.1"/>
</dbReference>
<reference evidence="5" key="2">
    <citation type="submission" date="2020-07" db="EMBL/GenBank/DDBJ databases">
        <title>Flavobacterium sp. xlx-214.</title>
        <authorList>
            <person name="Yang C."/>
        </authorList>
    </citation>
    <scope>NUCLEOTIDE SEQUENCE [LARGE SCALE GENOMIC DNA]</scope>
    <source>
        <strain evidence="5">CX-624</strain>
    </source>
</reference>
<evidence type="ECO:0000313" key="3">
    <source>
        <dbReference type="EMBL" id="QMS98136.1"/>
    </source>
</evidence>
<keyword evidence="1" id="KW-0812">Transmembrane</keyword>
<gene>
    <name evidence="3" type="ORF">H1R16_10605</name>
    <name evidence="2" type="ORF">H2507_04860</name>
</gene>